<dbReference type="Gene3D" id="2.60.120.10">
    <property type="entry name" value="Jelly Rolls"/>
    <property type="match status" value="1"/>
</dbReference>
<dbReference type="OrthoDB" id="8451629at2"/>
<reference evidence="2 3" key="1">
    <citation type="journal article" date="2018" name="J. Microbiol.">
        <title>Baekduia soli gen. nov., sp. nov., a novel bacterium isolated from the soil of Baekdu Mountain and proposal of a novel family name, Baekduiaceae fam. nov.</title>
        <authorList>
            <person name="An D.S."/>
            <person name="Siddiqi M.Z."/>
            <person name="Kim K.H."/>
            <person name="Yu H.S."/>
            <person name="Im W.T."/>
        </authorList>
    </citation>
    <scope>NUCLEOTIDE SEQUENCE [LARGE SCALE GENOMIC DNA]</scope>
    <source>
        <strain evidence="2 3">BR7-21</strain>
    </source>
</reference>
<keyword evidence="3" id="KW-1185">Reference proteome</keyword>
<dbReference type="KEGG" id="bsol:FSW04_19595"/>
<accession>A0A5B8U8V6</accession>
<evidence type="ECO:0000313" key="2">
    <source>
        <dbReference type="EMBL" id="QEC49556.1"/>
    </source>
</evidence>
<protein>
    <submittedName>
        <fullName evidence="2">Cupin domain-containing protein</fullName>
    </submittedName>
</protein>
<dbReference type="Pfam" id="PF07883">
    <property type="entry name" value="Cupin_2"/>
    <property type="match status" value="1"/>
</dbReference>
<gene>
    <name evidence="2" type="ORF">FSW04_19595</name>
</gene>
<dbReference type="RefSeq" id="WP_146921922.1">
    <property type="nucleotide sequence ID" value="NZ_CP042430.1"/>
</dbReference>
<sequence length="155" mass="16956">MHHLNVAACEFEYDDSDPAGYRCGVVRAGALLAAKETAIKLYEIPPGESLCPYHYEYAEEWLFVIEGEVAVRTPDGEQGVRSGALVCFSAGPDGAHKLTNRSAQPSRVILFSSSREPAIAVYPDSDKIGVWPGDDRDSVMLRRSDGDVPYYDGEV</sequence>
<proteinExistence type="predicted"/>
<feature type="domain" description="Cupin type-2" evidence="1">
    <location>
        <begin position="41"/>
        <end position="109"/>
    </location>
</feature>
<name>A0A5B8U8V6_9ACTN</name>
<dbReference type="AlphaFoldDB" id="A0A5B8U8V6"/>
<dbReference type="EMBL" id="CP042430">
    <property type="protein sequence ID" value="QEC49556.1"/>
    <property type="molecule type" value="Genomic_DNA"/>
</dbReference>
<evidence type="ECO:0000259" key="1">
    <source>
        <dbReference type="Pfam" id="PF07883"/>
    </source>
</evidence>
<dbReference type="Proteomes" id="UP000321805">
    <property type="component" value="Chromosome"/>
</dbReference>
<dbReference type="InterPro" id="IPR013096">
    <property type="entry name" value="Cupin_2"/>
</dbReference>
<dbReference type="InterPro" id="IPR011051">
    <property type="entry name" value="RmlC_Cupin_sf"/>
</dbReference>
<evidence type="ECO:0000313" key="3">
    <source>
        <dbReference type="Proteomes" id="UP000321805"/>
    </source>
</evidence>
<dbReference type="SUPFAM" id="SSF51182">
    <property type="entry name" value="RmlC-like cupins"/>
    <property type="match status" value="1"/>
</dbReference>
<organism evidence="2 3">
    <name type="scientific">Baekduia soli</name>
    <dbReference type="NCBI Taxonomy" id="496014"/>
    <lineage>
        <taxon>Bacteria</taxon>
        <taxon>Bacillati</taxon>
        <taxon>Actinomycetota</taxon>
        <taxon>Thermoleophilia</taxon>
        <taxon>Solirubrobacterales</taxon>
        <taxon>Baekduiaceae</taxon>
        <taxon>Baekduia</taxon>
    </lineage>
</organism>
<dbReference type="InterPro" id="IPR014710">
    <property type="entry name" value="RmlC-like_jellyroll"/>
</dbReference>